<organism evidence="1">
    <name type="scientific">uncultured Mycobacterium sp</name>
    <dbReference type="NCBI Taxonomy" id="171292"/>
    <lineage>
        <taxon>Bacteria</taxon>
        <taxon>Bacillati</taxon>
        <taxon>Actinomycetota</taxon>
        <taxon>Actinomycetes</taxon>
        <taxon>Mycobacteriales</taxon>
        <taxon>Mycobacteriaceae</taxon>
        <taxon>Mycobacterium</taxon>
        <taxon>environmental samples</taxon>
    </lineage>
</organism>
<dbReference type="AlphaFoldDB" id="A0A1Y5P553"/>
<accession>A0A1Y5P553</accession>
<name>A0A1Y5P553_9MYCO</name>
<sequence>MSNNPPTVYVDLIEEQPLSREDWAAQTDHCAPGRCNECDGVWRHYLDRFQPWRVAIKSGDNGAELFRSSERYKDKRDARHAIDLAFGLYSNVYLRQAEVGNIELRLAAE</sequence>
<gene>
    <name evidence="1" type="ORF">MHPYR_180093</name>
</gene>
<reference evidence="1" key="1">
    <citation type="submission" date="2016-03" db="EMBL/GenBank/DDBJ databases">
        <authorList>
            <person name="Ploux O."/>
        </authorList>
    </citation>
    <scope>NUCLEOTIDE SEQUENCE</scope>
    <source>
        <strain evidence="1">UC10</strain>
    </source>
</reference>
<proteinExistence type="predicted"/>
<evidence type="ECO:0000313" key="1">
    <source>
        <dbReference type="EMBL" id="SBS73856.1"/>
    </source>
</evidence>
<dbReference type="EMBL" id="FLQS01000010">
    <property type="protein sequence ID" value="SBS73856.1"/>
    <property type="molecule type" value="Genomic_DNA"/>
</dbReference>
<protein>
    <submittedName>
        <fullName evidence="1">Uncharacterized protein</fullName>
    </submittedName>
</protein>